<dbReference type="EMBL" id="CP036425">
    <property type="protein sequence ID" value="QDU35429.1"/>
    <property type="molecule type" value="Genomic_DNA"/>
</dbReference>
<keyword evidence="4" id="KW-1185">Reference proteome</keyword>
<organism evidence="3 4">
    <name type="scientific">Poriferisphaera corsica</name>
    <dbReference type="NCBI Taxonomy" id="2528020"/>
    <lineage>
        <taxon>Bacteria</taxon>
        <taxon>Pseudomonadati</taxon>
        <taxon>Planctomycetota</taxon>
        <taxon>Phycisphaerae</taxon>
        <taxon>Phycisphaerales</taxon>
        <taxon>Phycisphaeraceae</taxon>
        <taxon>Poriferisphaera</taxon>
    </lineage>
</organism>
<dbReference type="AlphaFoldDB" id="A0A517YZ09"/>
<dbReference type="KEGG" id="pcor:KS4_35100"/>
<keyword evidence="1" id="KW-0175">Coiled coil</keyword>
<dbReference type="SUPFAM" id="SSF53300">
    <property type="entry name" value="vWA-like"/>
    <property type="match status" value="1"/>
</dbReference>
<keyword evidence="2" id="KW-0732">Signal</keyword>
<feature type="chain" id="PRO_5021706463" description="VWFA domain-containing protein" evidence="2">
    <location>
        <begin position="23"/>
        <end position="423"/>
    </location>
</feature>
<protein>
    <recommendedName>
        <fullName evidence="5">VWFA domain-containing protein</fullName>
    </recommendedName>
</protein>
<evidence type="ECO:0000256" key="1">
    <source>
        <dbReference type="SAM" id="Coils"/>
    </source>
</evidence>
<proteinExistence type="predicted"/>
<evidence type="ECO:0000313" key="3">
    <source>
        <dbReference type="EMBL" id="QDU35429.1"/>
    </source>
</evidence>
<evidence type="ECO:0000313" key="4">
    <source>
        <dbReference type="Proteomes" id="UP000317369"/>
    </source>
</evidence>
<feature type="coiled-coil region" evidence="1">
    <location>
        <begin position="353"/>
        <end position="380"/>
    </location>
</feature>
<dbReference type="CDD" id="cd00198">
    <property type="entry name" value="vWFA"/>
    <property type="match status" value="1"/>
</dbReference>
<dbReference type="Gene3D" id="3.40.50.410">
    <property type="entry name" value="von Willebrand factor, type A domain"/>
    <property type="match status" value="1"/>
</dbReference>
<dbReference type="InterPro" id="IPR036465">
    <property type="entry name" value="vWFA_dom_sf"/>
</dbReference>
<evidence type="ECO:0000256" key="2">
    <source>
        <dbReference type="SAM" id="SignalP"/>
    </source>
</evidence>
<dbReference type="Proteomes" id="UP000317369">
    <property type="component" value="Chromosome"/>
</dbReference>
<feature type="signal peptide" evidence="2">
    <location>
        <begin position="1"/>
        <end position="22"/>
    </location>
</feature>
<accession>A0A517YZ09</accession>
<gene>
    <name evidence="3" type="ORF">KS4_35100</name>
</gene>
<name>A0A517YZ09_9BACT</name>
<reference evidence="3 4" key="1">
    <citation type="submission" date="2019-02" db="EMBL/GenBank/DDBJ databases">
        <title>Deep-cultivation of Planctomycetes and their phenomic and genomic characterization uncovers novel biology.</title>
        <authorList>
            <person name="Wiegand S."/>
            <person name="Jogler M."/>
            <person name="Boedeker C."/>
            <person name="Pinto D."/>
            <person name="Vollmers J."/>
            <person name="Rivas-Marin E."/>
            <person name="Kohn T."/>
            <person name="Peeters S.H."/>
            <person name="Heuer A."/>
            <person name="Rast P."/>
            <person name="Oberbeckmann S."/>
            <person name="Bunk B."/>
            <person name="Jeske O."/>
            <person name="Meyerdierks A."/>
            <person name="Storesund J.E."/>
            <person name="Kallscheuer N."/>
            <person name="Luecker S."/>
            <person name="Lage O.M."/>
            <person name="Pohl T."/>
            <person name="Merkel B.J."/>
            <person name="Hornburger P."/>
            <person name="Mueller R.-W."/>
            <person name="Bruemmer F."/>
            <person name="Labrenz M."/>
            <person name="Spormann A.M."/>
            <person name="Op den Camp H."/>
            <person name="Overmann J."/>
            <person name="Amann R."/>
            <person name="Jetten M.S.M."/>
            <person name="Mascher T."/>
            <person name="Medema M.H."/>
            <person name="Devos D.P."/>
            <person name="Kaster A.-K."/>
            <person name="Ovreas L."/>
            <person name="Rohde M."/>
            <person name="Galperin M.Y."/>
            <person name="Jogler C."/>
        </authorList>
    </citation>
    <scope>NUCLEOTIDE SEQUENCE [LARGE SCALE GENOMIC DNA]</scope>
    <source>
        <strain evidence="3 4">KS4</strain>
    </source>
</reference>
<sequence precursor="true">MMRAAILLPILSSLILSAPLSAKKIAQQSAPTTTTTTIPAPATAESIEITIEVKPTPPSIDNPNLQIAILLDTSSSMSGLINQAKAQLWTIVNQCGKATYNGLAPNLTIAIFEYGNSGLPASEGYIRQVLPFTNDLDAVSQALFSLTTNGGDEYCGLVINEAIKRLDWSTNPDDYRAIYIAGNEPFTQGQFPFSQACSTAKSKDIIVNTIHCGDANEGINGSWQAGAILAAGKYLNINHDRQVANIKTPYDDKFLELNSQINGTYLYFGVTEVRRSRAQNQLKQDKNMMNMGGMAIAERVASKSKKQVYNNSGRDLVDTFGDKDKLEELATVATEELPKAMQAMTPEQRIEHVKITKEEREKIQKQIAELEMKRQAFIAEKRKELAKDTLGDVITQTITTQLTNNGFAIETTTIEPELQIENN</sequence>
<evidence type="ECO:0008006" key="5">
    <source>
        <dbReference type="Google" id="ProtNLM"/>
    </source>
</evidence>